<proteinExistence type="predicted"/>
<comment type="caution">
    <text evidence="1">The sequence shown here is derived from an EMBL/GenBank/DDBJ whole genome shotgun (WGS) entry which is preliminary data.</text>
</comment>
<accession>A0ACB9TAL9</accession>
<dbReference type="Proteomes" id="UP001056778">
    <property type="component" value="Chromosome 4"/>
</dbReference>
<keyword evidence="2" id="KW-1185">Reference proteome</keyword>
<gene>
    <name evidence="1" type="ORF">MML48_4g00011206</name>
</gene>
<protein>
    <submittedName>
        <fullName evidence="1">Dna-directed rna polymerases i ii and iii subunit rpabc2</fullName>
    </submittedName>
</protein>
<sequence length="209" mass="24415">MFTRVDTVFLQVTLCLMSSDNQWLRNKRPMEDREVQSKLRISGKDYAPRTNKNLLMNLISVLQVSGRCHGTYNDPAESHRQGTMTYTVPDGTGRMVRVCKTTFMGIFAVSKVKVQTIIRKKKSGETSFTDKRTYHKLKKFTSEDKNVVKQHILSIPRQESHYSTSHTSKEYLIPDLNIHRLFKAFAEYIRKLLFHISFRAEFLENTFQI</sequence>
<keyword evidence="1" id="KW-0240">DNA-directed RNA polymerase</keyword>
<organism evidence="1 2">
    <name type="scientific">Holotrichia oblita</name>
    <name type="common">Chafer beetle</name>
    <dbReference type="NCBI Taxonomy" id="644536"/>
    <lineage>
        <taxon>Eukaryota</taxon>
        <taxon>Metazoa</taxon>
        <taxon>Ecdysozoa</taxon>
        <taxon>Arthropoda</taxon>
        <taxon>Hexapoda</taxon>
        <taxon>Insecta</taxon>
        <taxon>Pterygota</taxon>
        <taxon>Neoptera</taxon>
        <taxon>Endopterygota</taxon>
        <taxon>Coleoptera</taxon>
        <taxon>Polyphaga</taxon>
        <taxon>Scarabaeiformia</taxon>
        <taxon>Scarabaeidae</taxon>
        <taxon>Melolonthinae</taxon>
        <taxon>Holotrichia</taxon>
    </lineage>
</organism>
<name>A0ACB9TAL9_HOLOL</name>
<keyword evidence="1" id="KW-0804">Transcription</keyword>
<reference evidence="1" key="1">
    <citation type="submission" date="2022-04" db="EMBL/GenBank/DDBJ databases">
        <title>Chromosome-scale genome assembly of Holotrichia oblita Faldermann.</title>
        <authorList>
            <person name="Rongchong L."/>
        </authorList>
    </citation>
    <scope>NUCLEOTIDE SEQUENCE</scope>
    <source>
        <strain evidence="1">81SQS9</strain>
    </source>
</reference>
<evidence type="ECO:0000313" key="1">
    <source>
        <dbReference type="EMBL" id="KAI4463873.1"/>
    </source>
</evidence>
<dbReference type="EMBL" id="CM043018">
    <property type="protein sequence ID" value="KAI4463873.1"/>
    <property type="molecule type" value="Genomic_DNA"/>
</dbReference>
<evidence type="ECO:0000313" key="2">
    <source>
        <dbReference type="Proteomes" id="UP001056778"/>
    </source>
</evidence>